<dbReference type="InterPro" id="IPR010310">
    <property type="entry name" value="T7SS_ESAT-6-like"/>
</dbReference>
<comment type="caution">
    <text evidence="1">The sequence shown here is derived from an EMBL/GenBank/DDBJ whole genome shotgun (WGS) entry which is preliminary data.</text>
</comment>
<dbReference type="InterPro" id="IPR036689">
    <property type="entry name" value="ESAT-6-like_sf"/>
</dbReference>
<dbReference type="Proteomes" id="UP000561726">
    <property type="component" value="Unassembled WGS sequence"/>
</dbReference>
<accession>A0A099JY64</accession>
<keyword evidence="3" id="KW-1185">Reference proteome</keyword>
<organism evidence="1 3">
    <name type="scientific">Cryobacterium roopkundense</name>
    <dbReference type="NCBI Taxonomy" id="1001240"/>
    <lineage>
        <taxon>Bacteria</taxon>
        <taxon>Bacillati</taxon>
        <taxon>Actinomycetota</taxon>
        <taxon>Actinomycetes</taxon>
        <taxon>Micrococcales</taxon>
        <taxon>Microbacteriaceae</taxon>
        <taxon>Cryobacterium</taxon>
    </lineage>
</organism>
<dbReference type="eggNOG" id="COG4842">
    <property type="taxonomic scope" value="Bacteria"/>
</dbReference>
<dbReference type="Proteomes" id="UP000029864">
    <property type="component" value="Unassembled WGS sequence"/>
</dbReference>
<evidence type="ECO:0000313" key="4">
    <source>
        <dbReference type="Proteomes" id="UP000561726"/>
    </source>
</evidence>
<evidence type="ECO:0000313" key="3">
    <source>
        <dbReference type="Proteomes" id="UP000029864"/>
    </source>
</evidence>
<proteinExistence type="predicted"/>
<sequence length="98" mass="10114">MANLNVTYSDMTDAAGRLSSGKEDLVTKLTELQTLVNNLVGSGFVTDSASGAFQTSYDAFTQGTTLAVNGIDGMSQFLMAAADALGNIDTELGNAIRG</sequence>
<dbReference type="EMBL" id="JACHBQ010000001">
    <property type="protein sequence ID" value="MBB5639486.1"/>
    <property type="molecule type" value="Genomic_DNA"/>
</dbReference>
<dbReference type="Gene3D" id="1.10.287.1060">
    <property type="entry name" value="ESAT-6-like"/>
    <property type="match status" value="1"/>
</dbReference>
<dbReference type="RefSeq" id="WP_035834650.1">
    <property type="nucleotide sequence ID" value="NZ_JACHBQ010000001.1"/>
</dbReference>
<dbReference type="SUPFAM" id="SSF140453">
    <property type="entry name" value="EsxAB dimer-like"/>
    <property type="match status" value="1"/>
</dbReference>
<evidence type="ECO:0000313" key="1">
    <source>
        <dbReference type="EMBL" id="KGJ82328.1"/>
    </source>
</evidence>
<gene>
    <name evidence="2" type="ORF">BJ997_000034</name>
    <name evidence="1" type="ORF">GY21_00715</name>
</gene>
<dbReference type="STRING" id="1001240.GY21_00715"/>
<evidence type="ECO:0000313" key="2">
    <source>
        <dbReference type="EMBL" id="MBB5639486.1"/>
    </source>
</evidence>
<dbReference type="OrthoDB" id="3268062at2"/>
<dbReference type="Pfam" id="PF06013">
    <property type="entry name" value="WXG100"/>
    <property type="match status" value="1"/>
</dbReference>
<dbReference type="AlphaFoldDB" id="A0A099JY64"/>
<dbReference type="EMBL" id="JPXF01000002">
    <property type="protein sequence ID" value="KGJ82328.1"/>
    <property type="molecule type" value="Genomic_DNA"/>
</dbReference>
<name>A0A099JY64_9MICO</name>
<reference evidence="2 4" key="2">
    <citation type="submission" date="2020-08" db="EMBL/GenBank/DDBJ databases">
        <title>Sequencing the genomes of 1000 actinobacteria strains.</title>
        <authorList>
            <person name="Klenk H.-P."/>
        </authorList>
    </citation>
    <scope>NUCLEOTIDE SEQUENCE [LARGE SCALE GENOMIC DNA]</scope>
    <source>
        <strain evidence="2 4">DSM 21065</strain>
    </source>
</reference>
<reference evidence="1 3" key="1">
    <citation type="submission" date="2014-08" db="EMBL/GenBank/DDBJ databases">
        <authorList>
            <person name="Sisinthy S."/>
        </authorList>
    </citation>
    <scope>NUCLEOTIDE SEQUENCE [LARGE SCALE GENOMIC DNA]</scope>
    <source>
        <strain evidence="1 3">RuG17</strain>
    </source>
</reference>
<protein>
    <submittedName>
        <fullName evidence="1">Type VII secretion protein</fullName>
    </submittedName>
</protein>